<dbReference type="RefSeq" id="WP_349298435.1">
    <property type="nucleotide sequence ID" value="NZ_JBEDNQ010000004.1"/>
</dbReference>
<keyword evidence="4" id="KW-1185">Reference proteome</keyword>
<name>A0ABV1KB43_9PSEU</name>
<dbReference type="InterPro" id="IPR003774">
    <property type="entry name" value="AlgH-like"/>
</dbReference>
<dbReference type="Gene3D" id="3.40.1740.10">
    <property type="entry name" value="VC0467-like"/>
    <property type="match status" value="1"/>
</dbReference>
<dbReference type="PANTHER" id="PTHR30327">
    <property type="entry name" value="UNCHARACTERIZED PROTEIN YQGE"/>
    <property type="match status" value="1"/>
</dbReference>
<evidence type="ECO:0000313" key="3">
    <source>
        <dbReference type="EMBL" id="MEQ3551376.1"/>
    </source>
</evidence>
<dbReference type="Pfam" id="PF02622">
    <property type="entry name" value="DUF179"/>
    <property type="match status" value="1"/>
</dbReference>
<sequence length="198" mass="21172">MREHRAVRGAALPPVTPGSLLVAAPGLGDPNFARTVVYMIEHRPHGSLGVVLNRPGATAVRDVLPRWAGLTSDPGSMFVGGPVENRTALCLAALRTGESGRGLAGLMPVRPPVQLVDLDSDPGPLGPRLRGLRIFAGYSGWDAGQLHGEISRGDWFVVPGLPDDLLTTSHDRLWERVLRRQGTPLALLATFPRDPAHN</sequence>
<dbReference type="HAMAP" id="MF_00758">
    <property type="entry name" value="UPF0301"/>
    <property type="match status" value="1"/>
</dbReference>
<comment type="similarity">
    <text evidence="1 2">Belongs to the UPF0301 (AlgH) family.</text>
</comment>
<proteinExistence type="inferred from homology"/>
<accession>A0ABV1KB43</accession>
<reference evidence="3 4" key="1">
    <citation type="submission" date="2024-03" db="EMBL/GenBank/DDBJ databases">
        <title>Draft genome sequence of Pseudonocardia nematodicida JCM 31783.</title>
        <authorList>
            <person name="Butdee W."/>
            <person name="Duangmal K."/>
        </authorList>
    </citation>
    <scope>NUCLEOTIDE SEQUENCE [LARGE SCALE GENOMIC DNA]</scope>
    <source>
        <strain evidence="3 4">JCM 31783</strain>
    </source>
</reference>
<dbReference type="EMBL" id="JBEDNQ010000004">
    <property type="protein sequence ID" value="MEQ3551376.1"/>
    <property type="molecule type" value="Genomic_DNA"/>
</dbReference>
<organism evidence="3 4">
    <name type="scientific">Pseudonocardia nematodicida</name>
    <dbReference type="NCBI Taxonomy" id="1206997"/>
    <lineage>
        <taxon>Bacteria</taxon>
        <taxon>Bacillati</taxon>
        <taxon>Actinomycetota</taxon>
        <taxon>Actinomycetes</taxon>
        <taxon>Pseudonocardiales</taxon>
        <taxon>Pseudonocardiaceae</taxon>
        <taxon>Pseudonocardia</taxon>
    </lineage>
</organism>
<dbReference type="Proteomes" id="UP001494902">
    <property type="component" value="Unassembled WGS sequence"/>
</dbReference>
<dbReference type="NCBIfam" id="NF001272">
    <property type="entry name" value="PRK00228.2-4"/>
    <property type="match status" value="1"/>
</dbReference>
<dbReference type="SUPFAM" id="SSF143456">
    <property type="entry name" value="VC0467-like"/>
    <property type="match status" value="1"/>
</dbReference>
<evidence type="ECO:0000256" key="1">
    <source>
        <dbReference type="ARBA" id="ARBA00009600"/>
    </source>
</evidence>
<gene>
    <name evidence="3" type="ORF">WIS52_12935</name>
</gene>
<evidence type="ECO:0000313" key="4">
    <source>
        <dbReference type="Proteomes" id="UP001494902"/>
    </source>
</evidence>
<dbReference type="PANTHER" id="PTHR30327:SF1">
    <property type="entry name" value="UPF0301 PROTEIN YQGE"/>
    <property type="match status" value="1"/>
</dbReference>
<protein>
    <recommendedName>
        <fullName evidence="2">UPF0301 protein WIS52_12935</fullName>
    </recommendedName>
</protein>
<comment type="caution">
    <text evidence="3">The sequence shown here is derived from an EMBL/GenBank/DDBJ whole genome shotgun (WGS) entry which is preliminary data.</text>
</comment>
<evidence type="ECO:0000256" key="2">
    <source>
        <dbReference type="HAMAP-Rule" id="MF_00758"/>
    </source>
</evidence>